<gene>
    <name evidence="4" type="ORF">BLA24_21055</name>
</gene>
<dbReference type="SUPFAM" id="SSF47781">
    <property type="entry name" value="RuvA domain 2-like"/>
    <property type="match status" value="1"/>
</dbReference>
<dbReference type="InterPro" id="IPR010994">
    <property type="entry name" value="RuvA_2-like"/>
</dbReference>
<dbReference type="AlphaFoldDB" id="A0A2G1XFR4"/>
<dbReference type="PANTHER" id="PTHR21180:SF32">
    <property type="entry name" value="ENDONUCLEASE_EXONUCLEASE_PHOSPHATASE FAMILY DOMAIN-CONTAINING PROTEIN 1"/>
    <property type="match status" value="1"/>
</dbReference>
<dbReference type="InterPro" id="IPR051675">
    <property type="entry name" value="Endo/Exo/Phosphatase_dom_1"/>
</dbReference>
<feature type="compositionally biased region" description="Gly residues" evidence="1">
    <location>
        <begin position="210"/>
        <end position="236"/>
    </location>
</feature>
<keyword evidence="2" id="KW-1133">Transmembrane helix</keyword>
<reference evidence="4 5" key="1">
    <citation type="journal article" date="2017" name="Biochemistry">
        <title>Identification of the Biosynthetic Pathway for the Antibiotic Bicyclomycin.</title>
        <authorList>
            <person name="Patteson J."/>
            <person name="Cai W."/>
            <person name="Johnson R.A."/>
            <person name="Santa Maria K."/>
            <person name="Li B."/>
        </authorList>
    </citation>
    <scope>NUCLEOTIDE SEQUENCE [LARGE SCALE GENOMIC DNA]</scope>
    <source>
        <strain evidence="4 5">ATCC 21532</strain>
    </source>
</reference>
<dbReference type="EMBL" id="NHZO01000151">
    <property type="protein sequence ID" value="PHQ50086.1"/>
    <property type="molecule type" value="Genomic_DNA"/>
</dbReference>
<dbReference type="Pfam" id="PF12836">
    <property type="entry name" value="HHH_3"/>
    <property type="match status" value="1"/>
</dbReference>
<feature type="domain" description="Soluble ligand binding" evidence="3">
    <location>
        <begin position="143"/>
        <end position="195"/>
    </location>
</feature>
<keyword evidence="2" id="KW-0472">Membrane</keyword>
<feature type="region of interest" description="Disordered" evidence="1">
    <location>
        <begin position="210"/>
        <end position="241"/>
    </location>
</feature>
<feature type="transmembrane region" description="Helical" evidence="2">
    <location>
        <begin position="72"/>
        <end position="91"/>
    </location>
</feature>
<keyword evidence="2" id="KW-0812">Transmembrane</keyword>
<name>A0A2G1XFR4_STRCJ</name>
<evidence type="ECO:0000313" key="4">
    <source>
        <dbReference type="EMBL" id="PHQ50086.1"/>
    </source>
</evidence>
<sequence>MPVGVEAASPASPPSPASAASRASAVDVAALRDRVAAPAPAPGRVPGAWRHAVGERLPVWVRLRCGIEPRTLAALALVLVAAGLFAGYRFWAGRPQTVRAPVRDAPVAAAVPSPATPSALSPALSAAAGAPAPEARTAARGVVVDVAGKVRHPGVRHLPPGSRVADALEAAGGARPGVDTSGLNRARLLMDGEQILVGGGATAAGVPGAGGAAGAAGAGPGSPGGPGGPAGPGGVSGPVSLNSATLEQLDALPGVGPVLAQHILDYRAQHGGFRSVADLRHVNGIGSRRFTDLKPLVQP</sequence>
<dbReference type="Proteomes" id="UP000222531">
    <property type="component" value="Unassembled WGS sequence"/>
</dbReference>
<proteinExistence type="predicted"/>
<protein>
    <recommendedName>
        <fullName evidence="3">Soluble ligand binding domain-containing protein</fullName>
    </recommendedName>
</protein>
<evidence type="ECO:0000259" key="3">
    <source>
        <dbReference type="Pfam" id="PF10531"/>
    </source>
</evidence>
<keyword evidence="5" id="KW-1185">Reference proteome</keyword>
<dbReference type="Gene3D" id="1.10.150.320">
    <property type="entry name" value="Photosystem II 12 kDa extrinsic protein"/>
    <property type="match status" value="1"/>
</dbReference>
<dbReference type="Pfam" id="PF10531">
    <property type="entry name" value="SLBB"/>
    <property type="match status" value="1"/>
</dbReference>
<dbReference type="GO" id="GO:0015628">
    <property type="term" value="P:protein secretion by the type II secretion system"/>
    <property type="evidence" value="ECO:0007669"/>
    <property type="project" value="TreeGrafter"/>
</dbReference>
<comment type="caution">
    <text evidence="4">The sequence shown here is derived from an EMBL/GenBank/DDBJ whole genome shotgun (WGS) entry which is preliminary data.</text>
</comment>
<evidence type="ECO:0000256" key="1">
    <source>
        <dbReference type="SAM" id="MobiDB-lite"/>
    </source>
</evidence>
<dbReference type="OrthoDB" id="9758724at2"/>
<organism evidence="4 5">
    <name type="scientific">Streptomyces cinnamoneus</name>
    <name type="common">Streptoverticillium cinnamoneum</name>
    <dbReference type="NCBI Taxonomy" id="53446"/>
    <lineage>
        <taxon>Bacteria</taxon>
        <taxon>Bacillati</taxon>
        <taxon>Actinomycetota</taxon>
        <taxon>Actinomycetes</taxon>
        <taxon>Kitasatosporales</taxon>
        <taxon>Streptomycetaceae</taxon>
        <taxon>Streptomyces</taxon>
        <taxon>Streptomyces cinnamoneus group</taxon>
    </lineage>
</organism>
<dbReference type="GO" id="GO:0015627">
    <property type="term" value="C:type II protein secretion system complex"/>
    <property type="evidence" value="ECO:0007669"/>
    <property type="project" value="TreeGrafter"/>
</dbReference>
<dbReference type="PANTHER" id="PTHR21180">
    <property type="entry name" value="ENDONUCLEASE/EXONUCLEASE/PHOSPHATASE FAMILY DOMAIN-CONTAINING PROTEIN 1"/>
    <property type="match status" value="1"/>
</dbReference>
<evidence type="ECO:0000256" key="2">
    <source>
        <dbReference type="SAM" id="Phobius"/>
    </source>
</evidence>
<dbReference type="InterPro" id="IPR019554">
    <property type="entry name" value="Soluble_ligand-bd"/>
</dbReference>
<accession>A0A2G1XFR4</accession>
<evidence type="ECO:0000313" key="5">
    <source>
        <dbReference type="Proteomes" id="UP000222531"/>
    </source>
</evidence>
<dbReference type="RefSeq" id="WP_099200572.1">
    <property type="nucleotide sequence ID" value="NZ_JBIRXA010000001.1"/>
</dbReference>